<feature type="active site" description="Proton donor" evidence="6">
    <location>
        <position position="28"/>
    </location>
</feature>
<feature type="active site" description="Nucleophile" evidence="6">
    <location>
        <position position="162"/>
    </location>
</feature>
<dbReference type="SUPFAM" id="SSF110581">
    <property type="entry name" value="Indigoidine synthase A-like"/>
    <property type="match status" value="1"/>
</dbReference>
<evidence type="ECO:0000256" key="6">
    <source>
        <dbReference type="HAMAP-Rule" id="MF_01876"/>
    </source>
</evidence>
<feature type="binding site" evidence="6">
    <location>
        <position position="109"/>
    </location>
    <ligand>
        <name>substrate</name>
    </ligand>
</feature>
<keyword evidence="8" id="KW-1185">Reference proteome</keyword>
<evidence type="ECO:0000256" key="4">
    <source>
        <dbReference type="ARBA" id="ARBA00023239"/>
    </source>
</evidence>
<evidence type="ECO:0000313" key="7">
    <source>
        <dbReference type="EMBL" id="MTD15315.1"/>
    </source>
</evidence>
<evidence type="ECO:0000256" key="2">
    <source>
        <dbReference type="ARBA" id="ARBA00022801"/>
    </source>
</evidence>
<dbReference type="PANTHER" id="PTHR42909">
    <property type="entry name" value="ZGC:136858"/>
    <property type="match status" value="1"/>
</dbReference>
<feature type="binding site" evidence="6">
    <location>
        <position position="141"/>
    </location>
    <ligand>
        <name>Mn(2+)</name>
        <dbReference type="ChEBI" id="CHEBI:29035"/>
    </ligand>
</feature>
<keyword evidence="3 6" id="KW-0464">Manganese</keyword>
<name>A0A7K1FMC9_9ACTN</name>
<dbReference type="GO" id="GO:0016798">
    <property type="term" value="F:hydrolase activity, acting on glycosyl bonds"/>
    <property type="evidence" value="ECO:0007669"/>
    <property type="project" value="UniProtKB-KW"/>
</dbReference>
<dbReference type="InterPro" id="IPR022830">
    <property type="entry name" value="Indigdn_synthA-like"/>
</dbReference>
<reference evidence="7 8" key="1">
    <citation type="submission" date="2019-11" db="EMBL/GenBank/DDBJ databases">
        <authorList>
            <person name="Jiang L.-Q."/>
        </authorList>
    </citation>
    <scope>NUCLEOTIDE SEQUENCE [LARGE SCALE GENOMIC DNA]</scope>
    <source>
        <strain evidence="7 8">YIM 132087</strain>
    </source>
</reference>
<sequence>MSTTSPAVHIAEPVRSALAEGRPVVALESTIFTHGLPQPRNEVVALEAEESLRAAGVEPATIGIRDGVAVVGLSTDEIVGLARSDDNIKVSIRDLPVARARGLSGGTTVAATALLAHRAGIKVFSTGGLGGVHRGASESFDESADLVALSVTPIVVVSAGVKSILDVGATLERLETLNIAVLGYRTLTFPGFYVRDSGFEIGFRVEDPAEVAAVAAARDELGLDAAVLLANPIAEDKQLDPEVHAAVLAEALAGAEAEGIAGNATTPYLLDFIQKATAGRSLEVNVDVYRGNVALGGQVAAALSGL</sequence>
<gene>
    <name evidence="6" type="primary">psuG</name>
    <name evidence="7" type="ORF">GIS00_15335</name>
</gene>
<comment type="subunit">
    <text evidence="6">Homotrimer.</text>
</comment>
<dbReference type="GO" id="GO:0005737">
    <property type="term" value="C:cytoplasm"/>
    <property type="evidence" value="ECO:0007669"/>
    <property type="project" value="TreeGrafter"/>
</dbReference>
<dbReference type="Proteomes" id="UP000460221">
    <property type="component" value="Unassembled WGS sequence"/>
</dbReference>
<evidence type="ECO:0000256" key="1">
    <source>
        <dbReference type="ARBA" id="ARBA00022723"/>
    </source>
</evidence>
<dbReference type="AlphaFoldDB" id="A0A7K1FMC9"/>
<organism evidence="7 8">
    <name type="scientific">Nakamurella alba</name>
    <dbReference type="NCBI Taxonomy" id="2665158"/>
    <lineage>
        <taxon>Bacteria</taxon>
        <taxon>Bacillati</taxon>
        <taxon>Actinomycetota</taxon>
        <taxon>Actinomycetes</taxon>
        <taxon>Nakamurellales</taxon>
        <taxon>Nakamurellaceae</taxon>
        <taxon>Nakamurella</taxon>
    </lineage>
</organism>
<keyword evidence="2 6" id="KW-0378">Hydrolase</keyword>
<accession>A0A7K1FMC9</accession>
<dbReference type="PANTHER" id="PTHR42909:SF1">
    <property type="entry name" value="CARBOHYDRATE KINASE PFKB DOMAIN-CONTAINING PROTEIN"/>
    <property type="match status" value="1"/>
</dbReference>
<evidence type="ECO:0000256" key="3">
    <source>
        <dbReference type="ARBA" id="ARBA00023211"/>
    </source>
</evidence>
<evidence type="ECO:0000313" key="8">
    <source>
        <dbReference type="Proteomes" id="UP000460221"/>
    </source>
</evidence>
<keyword evidence="5 6" id="KW-0326">Glycosidase</keyword>
<comment type="caution">
    <text evidence="7">The sequence shown here is derived from an EMBL/GenBank/DDBJ whole genome shotgun (WGS) entry which is preliminary data.</text>
</comment>
<dbReference type="Pfam" id="PF04227">
    <property type="entry name" value="Indigoidine_A"/>
    <property type="match status" value="1"/>
</dbReference>
<evidence type="ECO:0000256" key="5">
    <source>
        <dbReference type="ARBA" id="ARBA00023295"/>
    </source>
</evidence>
<feature type="binding site" evidence="6">
    <location>
        <position position="89"/>
    </location>
    <ligand>
        <name>substrate</name>
    </ligand>
</feature>
<comment type="catalytic activity">
    <reaction evidence="6">
        <text>D-ribose 5-phosphate + uracil = psi-UMP + H2O</text>
        <dbReference type="Rhea" id="RHEA:18337"/>
        <dbReference type="ChEBI" id="CHEBI:15377"/>
        <dbReference type="ChEBI" id="CHEBI:17568"/>
        <dbReference type="ChEBI" id="CHEBI:58380"/>
        <dbReference type="ChEBI" id="CHEBI:78346"/>
        <dbReference type="EC" id="4.2.1.70"/>
    </reaction>
</comment>
<dbReference type="GO" id="GO:0046872">
    <property type="term" value="F:metal ion binding"/>
    <property type="evidence" value="ECO:0007669"/>
    <property type="project" value="UniProtKB-KW"/>
</dbReference>
<dbReference type="RefSeq" id="WP_154769253.1">
    <property type="nucleotide sequence ID" value="NZ_WLYK01000005.1"/>
</dbReference>
<keyword evidence="1 6" id="KW-0479">Metal-binding</keyword>
<protein>
    <recommendedName>
        <fullName evidence="6">Pseudouridine-5'-phosphate glycosidase</fullName>
        <shortName evidence="6">PsiMP glycosidase</shortName>
        <ecNumber evidence="6">4.2.1.70</ecNumber>
    </recommendedName>
</protein>
<dbReference type="EMBL" id="WLYK01000005">
    <property type="protein sequence ID" value="MTD15315.1"/>
    <property type="molecule type" value="Genomic_DNA"/>
</dbReference>
<feature type="binding site" evidence="6">
    <location>
        <begin position="143"/>
        <end position="145"/>
    </location>
    <ligand>
        <name>substrate</name>
    </ligand>
</feature>
<dbReference type="Gene3D" id="3.40.1790.10">
    <property type="entry name" value="Indigoidine synthase domain"/>
    <property type="match status" value="1"/>
</dbReference>
<dbReference type="EC" id="4.2.1.70" evidence="6"/>
<dbReference type="GO" id="GO:0004730">
    <property type="term" value="F:pseudouridylate synthase activity"/>
    <property type="evidence" value="ECO:0007669"/>
    <property type="project" value="UniProtKB-UniRule"/>
</dbReference>
<dbReference type="HAMAP" id="MF_01876">
    <property type="entry name" value="PsiMP_glycosidase"/>
    <property type="match status" value="1"/>
</dbReference>
<keyword evidence="4 6" id="KW-0456">Lyase</keyword>
<proteinExistence type="inferred from homology"/>
<comment type="function">
    <text evidence="6">Catalyzes the reversible cleavage of pseudouridine 5'-phosphate (PsiMP) to ribose 5-phosphate and uracil. Functions biologically in the cleavage direction, as part of a pseudouridine degradation pathway.</text>
</comment>
<comment type="cofactor">
    <cofactor evidence="6">
        <name>Mn(2+)</name>
        <dbReference type="ChEBI" id="CHEBI:29035"/>
    </cofactor>
    <text evidence="6">Binds 1 Mn(2+) ion per subunit.</text>
</comment>
<comment type="similarity">
    <text evidence="6">Belongs to the pseudouridine-5'-phosphate glycosidase family.</text>
</comment>
<dbReference type="InterPro" id="IPR007342">
    <property type="entry name" value="PsuG"/>
</dbReference>
<dbReference type="GO" id="GO:0046113">
    <property type="term" value="P:nucleobase catabolic process"/>
    <property type="evidence" value="ECO:0007669"/>
    <property type="project" value="UniProtKB-UniRule"/>
</dbReference>